<evidence type="ECO:0000313" key="9">
    <source>
        <dbReference type="Proteomes" id="UP001054889"/>
    </source>
</evidence>
<dbReference type="InterPro" id="IPR021109">
    <property type="entry name" value="Peptidase_aspartic_dom_sf"/>
</dbReference>
<dbReference type="Proteomes" id="UP001054889">
    <property type="component" value="Unassembled WGS sequence"/>
</dbReference>
<keyword evidence="4" id="KW-0378">Hydrolase</keyword>
<keyword evidence="3" id="KW-0064">Aspartyl protease</keyword>
<proteinExistence type="inferred from homology"/>
<evidence type="ECO:0000259" key="7">
    <source>
        <dbReference type="PROSITE" id="PS51767"/>
    </source>
</evidence>
<dbReference type="AlphaFoldDB" id="A0AAV5E893"/>
<evidence type="ECO:0000313" key="8">
    <source>
        <dbReference type="EMBL" id="GJN18731.1"/>
    </source>
</evidence>
<reference evidence="8" key="1">
    <citation type="journal article" date="2018" name="DNA Res.">
        <title>Multiple hybrid de novo genome assembly of finger millet, an orphan allotetraploid crop.</title>
        <authorList>
            <person name="Hatakeyama M."/>
            <person name="Aluri S."/>
            <person name="Balachadran M.T."/>
            <person name="Sivarajan S.R."/>
            <person name="Patrignani A."/>
            <person name="Gruter S."/>
            <person name="Poveda L."/>
            <person name="Shimizu-Inatsugi R."/>
            <person name="Baeten J."/>
            <person name="Francoijs K.J."/>
            <person name="Nataraja K.N."/>
            <person name="Reddy Y.A.N."/>
            <person name="Phadnis S."/>
            <person name="Ravikumar R.L."/>
            <person name="Schlapbach R."/>
            <person name="Sreeman S.M."/>
            <person name="Shimizu K.K."/>
        </authorList>
    </citation>
    <scope>NUCLEOTIDE SEQUENCE</scope>
</reference>
<dbReference type="FunFam" id="2.40.70.10:FF:000018">
    <property type="entry name" value="Aspartic proteinase-like protein 2"/>
    <property type="match status" value="1"/>
</dbReference>
<dbReference type="Gene3D" id="2.40.70.10">
    <property type="entry name" value="Acid Proteases"/>
    <property type="match status" value="2"/>
</dbReference>
<dbReference type="InterPro" id="IPR033121">
    <property type="entry name" value="PEPTIDASE_A1"/>
</dbReference>
<dbReference type="GO" id="GO:0006508">
    <property type="term" value="P:proteolysis"/>
    <property type="evidence" value="ECO:0007669"/>
    <property type="project" value="UniProtKB-KW"/>
</dbReference>
<gene>
    <name evidence="8" type="primary">gb05925</name>
    <name evidence="8" type="ORF">PR202_gb05925</name>
</gene>
<evidence type="ECO:0000256" key="6">
    <source>
        <dbReference type="PIRSR" id="PIRSR601461-1"/>
    </source>
</evidence>
<feature type="active site" evidence="6">
    <location>
        <position position="452"/>
    </location>
</feature>
<evidence type="ECO:0000256" key="4">
    <source>
        <dbReference type="ARBA" id="ARBA00022801"/>
    </source>
</evidence>
<reference evidence="8" key="2">
    <citation type="submission" date="2021-12" db="EMBL/GenBank/DDBJ databases">
        <title>Resequencing data analysis of finger millet.</title>
        <authorList>
            <person name="Hatakeyama M."/>
            <person name="Aluri S."/>
            <person name="Balachadran M.T."/>
            <person name="Sivarajan S.R."/>
            <person name="Poveda L."/>
            <person name="Shimizu-Inatsugi R."/>
            <person name="Schlapbach R."/>
            <person name="Sreeman S.M."/>
            <person name="Shimizu K.K."/>
        </authorList>
    </citation>
    <scope>NUCLEOTIDE SEQUENCE</scope>
</reference>
<dbReference type="GO" id="GO:0004190">
    <property type="term" value="F:aspartic-type endopeptidase activity"/>
    <property type="evidence" value="ECO:0007669"/>
    <property type="project" value="UniProtKB-KW"/>
</dbReference>
<dbReference type="EMBL" id="BQKI01000073">
    <property type="protein sequence ID" value="GJN18731.1"/>
    <property type="molecule type" value="Genomic_DNA"/>
</dbReference>
<sequence length="698" mass="75902">MAFIDIKFRPGDKIRFGTVSLVANQYGNLVEQDHVARSAATMTSNSSTSKASMAERIILVGRFSLGLDNAATVFQAETLSGSYSTSPAMPRSATLADSDLIAVDLPTPHVDQSDEDPNFFDESRFVATIGLENESVLDLIEGPSNSESCSSDYHEVDMDLCAMRLTGVALVLSALLTSAARPSFPVELSLERASFLKGAHIKELTKWDVRRHTMRGLLLDGAQDDVTGVVHLPVLASISPYLTILSLGNPPKNFTVLIDVHSAPAARYQAAYANLSNRCSASMENGLASCDSPYNQNPKCDYNLVYGSGSSATRGYYVSDEIHFDTIGGNMTGFSASVIFGCSNVQSGALTETNLAFDGILGLGPNQQSVNAQLNDLGLAPMVFTMCLMSSGNGNGKLFLGEAVAPGLVYTPLVPTMPYYMLYLENIAVNGQKLPINSSAFETSNDGGTIVDSGTTLAYIADQAYDPFVNAIAAAVSPSVRAVINNGEYCFITSSTSIHSSFPLVTLHFVGPAVMTVKPENYLLPEILLSLQGDESMFCLGWKRQRGFQQLTILGDIVLMDKIIVHDLDNMRLGWMDYDCNTFCPYQFYLQRSARPAHCLSVTVDNKSETISFNPDHYGRSSSTLHSRRRALIVIFLLIVIGNVFETTRSDLNHHVGHHRWCDRDCELGSWSSQSIAATDAFETLSFDPDDLQFVFVD</sequence>
<dbReference type="InterPro" id="IPR034161">
    <property type="entry name" value="Pepsin-like_plant"/>
</dbReference>
<organism evidence="8 9">
    <name type="scientific">Eleusine coracana subsp. coracana</name>
    <dbReference type="NCBI Taxonomy" id="191504"/>
    <lineage>
        <taxon>Eukaryota</taxon>
        <taxon>Viridiplantae</taxon>
        <taxon>Streptophyta</taxon>
        <taxon>Embryophyta</taxon>
        <taxon>Tracheophyta</taxon>
        <taxon>Spermatophyta</taxon>
        <taxon>Magnoliopsida</taxon>
        <taxon>Liliopsida</taxon>
        <taxon>Poales</taxon>
        <taxon>Poaceae</taxon>
        <taxon>PACMAD clade</taxon>
        <taxon>Chloridoideae</taxon>
        <taxon>Cynodonteae</taxon>
        <taxon>Eleusininae</taxon>
        <taxon>Eleusine</taxon>
    </lineage>
</organism>
<dbReference type="InterPro" id="IPR001461">
    <property type="entry name" value="Aspartic_peptidase_A1"/>
</dbReference>
<keyword evidence="9" id="KW-1185">Reference proteome</keyword>
<dbReference type="SUPFAM" id="SSF50630">
    <property type="entry name" value="Acid proteases"/>
    <property type="match status" value="1"/>
</dbReference>
<comment type="caution">
    <text evidence="8">The sequence shown here is derived from an EMBL/GenBank/DDBJ whole genome shotgun (WGS) entry which is preliminary data.</text>
</comment>
<name>A0AAV5E893_ELECO</name>
<keyword evidence="5" id="KW-0325">Glycoprotein</keyword>
<evidence type="ECO:0000256" key="2">
    <source>
        <dbReference type="ARBA" id="ARBA00022670"/>
    </source>
</evidence>
<dbReference type="InterPro" id="IPR032799">
    <property type="entry name" value="TAXi_C"/>
</dbReference>
<dbReference type="PANTHER" id="PTHR13683">
    <property type="entry name" value="ASPARTYL PROTEASES"/>
    <property type="match status" value="1"/>
</dbReference>
<keyword evidence="2" id="KW-0645">Protease</keyword>
<dbReference type="Pfam" id="PF14543">
    <property type="entry name" value="TAXi_N"/>
    <property type="match status" value="1"/>
</dbReference>
<comment type="similarity">
    <text evidence="1">Belongs to the peptidase A1 family.</text>
</comment>
<dbReference type="PROSITE" id="PS51767">
    <property type="entry name" value="PEPTIDASE_A1"/>
    <property type="match status" value="1"/>
</dbReference>
<evidence type="ECO:0000256" key="1">
    <source>
        <dbReference type="ARBA" id="ARBA00007447"/>
    </source>
</evidence>
<evidence type="ECO:0000256" key="5">
    <source>
        <dbReference type="ARBA" id="ARBA00023180"/>
    </source>
</evidence>
<feature type="active site" evidence="6">
    <location>
        <position position="259"/>
    </location>
</feature>
<protein>
    <recommendedName>
        <fullName evidence="7">Peptidase A1 domain-containing protein</fullName>
    </recommendedName>
</protein>
<dbReference type="CDD" id="cd05476">
    <property type="entry name" value="pepsin_A_like_plant"/>
    <property type="match status" value="1"/>
</dbReference>
<feature type="domain" description="Peptidase A1" evidence="7">
    <location>
        <begin position="241"/>
        <end position="576"/>
    </location>
</feature>
<evidence type="ECO:0000256" key="3">
    <source>
        <dbReference type="ARBA" id="ARBA00022750"/>
    </source>
</evidence>
<accession>A0AAV5E893</accession>
<dbReference type="InterPro" id="IPR032861">
    <property type="entry name" value="TAXi_N"/>
</dbReference>
<dbReference type="Pfam" id="PF14541">
    <property type="entry name" value="TAXi_C"/>
    <property type="match status" value="1"/>
</dbReference>
<dbReference type="PANTHER" id="PTHR13683:SF875">
    <property type="entry name" value="EUKARYOTIC ASPARTYL PROTEASE FAMILY PROTEIN"/>
    <property type="match status" value="1"/>
</dbReference>